<feature type="compositionally biased region" description="Polar residues" evidence="1">
    <location>
        <begin position="241"/>
        <end position="250"/>
    </location>
</feature>
<evidence type="ECO:0000256" key="1">
    <source>
        <dbReference type="SAM" id="MobiDB-lite"/>
    </source>
</evidence>
<feature type="compositionally biased region" description="Low complexity" evidence="1">
    <location>
        <begin position="203"/>
        <end position="218"/>
    </location>
</feature>
<feature type="signal peptide" evidence="2">
    <location>
        <begin position="1"/>
        <end position="22"/>
    </location>
</feature>
<accession>A0A9P4SBB2</accession>
<dbReference type="Gene3D" id="3.20.20.80">
    <property type="entry name" value="Glycosidases"/>
    <property type="match status" value="1"/>
</dbReference>
<keyword evidence="3" id="KW-0378">Hydrolase</keyword>
<evidence type="ECO:0000256" key="2">
    <source>
        <dbReference type="SAM" id="SignalP"/>
    </source>
</evidence>
<feature type="region of interest" description="Disordered" evidence="1">
    <location>
        <begin position="203"/>
        <end position="250"/>
    </location>
</feature>
<reference evidence="3" key="1">
    <citation type="journal article" date="2020" name="Stud. Mycol.">
        <title>101 Dothideomycetes genomes: a test case for predicting lifestyles and emergence of pathogens.</title>
        <authorList>
            <person name="Haridas S."/>
            <person name="Albert R."/>
            <person name="Binder M."/>
            <person name="Bloem J."/>
            <person name="Labutti K."/>
            <person name="Salamov A."/>
            <person name="Andreopoulos B."/>
            <person name="Baker S."/>
            <person name="Barry K."/>
            <person name="Bills G."/>
            <person name="Bluhm B."/>
            <person name="Cannon C."/>
            <person name="Castanera R."/>
            <person name="Culley D."/>
            <person name="Daum C."/>
            <person name="Ezra D."/>
            <person name="Gonzalez J."/>
            <person name="Henrissat B."/>
            <person name="Kuo A."/>
            <person name="Liang C."/>
            <person name="Lipzen A."/>
            <person name="Lutzoni F."/>
            <person name="Magnuson J."/>
            <person name="Mondo S."/>
            <person name="Nolan M."/>
            <person name="Ohm R."/>
            <person name="Pangilinan J."/>
            <person name="Park H.-J."/>
            <person name="Ramirez L."/>
            <person name="Alfaro M."/>
            <person name="Sun H."/>
            <person name="Tritt A."/>
            <person name="Yoshinaga Y."/>
            <person name="Zwiers L.-H."/>
            <person name="Turgeon B."/>
            <person name="Goodwin S."/>
            <person name="Spatafora J."/>
            <person name="Crous P."/>
            <person name="Grigoriev I."/>
        </authorList>
    </citation>
    <scope>NUCLEOTIDE SEQUENCE</scope>
    <source>
        <strain evidence="3">CBS 101060</strain>
    </source>
</reference>
<keyword evidence="2" id="KW-0732">Signal</keyword>
<dbReference type="OrthoDB" id="3944861at2759"/>
<dbReference type="GO" id="GO:0016787">
    <property type="term" value="F:hydrolase activity"/>
    <property type="evidence" value="ECO:0007669"/>
    <property type="project" value="UniProtKB-KW"/>
</dbReference>
<dbReference type="SUPFAM" id="SSF51445">
    <property type="entry name" value="(Trans)glycosidases"/>
    <property type="match status" value="1"/>
</dbReference>
<protein>
    <submittedName>
        <fullName evidence="3">Glycoside hydrolase family 18 protein</fullName>
    </submittedName>
</protein>
<evidence type="ECO:0000313" key="3">
    <source>
        <dbReference type="EMBL" id="KAF2839447.1"/>
    </source>
</evidence>
<keyword evidence="4" id="KW-1185">Reference proteome</keyword>
<name>A0A9P4SBB2_9PEZI</name>
<dbReference type="EMBL" id="MU006095">
    <property type="protein sequence ID" value="KAF2839447.1"/>
    <property type="molecule type" value="Genomic_DNA"/>
</dbReference>
<feature type="chain" id="PRO_5040402586" evidence="2">
    <location>
        <begin position="23"/>
        <end position="432"/>
    </location>
</feature>
<dbReference type="AlphaFoldDB" id="A0A9P4SBB2"/>
<sequence length="432" mass="45762">MLLSQLPASIIPLLLSATPIVARTVRLPVGHHHHPRNVLSTIDTAVPAPQSSVPAKDRLLQDVQLLDETVTAIPADLLAFMRETADRIDQIENLLASLLEPSSSPSSSSAPSFSRTRIALPTAWEPELPSITPALSTRTYPLPSVIVNRTGSTSSEDGMITSTHRTIFRVTRTSTVWVTPVSAAPTQTTNSTLPPYPLTNSTGSTNITSNTDTDSTFPTFPPLPPRPPLGASPPTHIPIDSSGTTTFNPSNPSLSSDALNFLCTINTTRSISIPLLRLPCLSNPSPSIFNRLNPAICTFATGAALPDCSYLIPALQTCKANNKTLHIGVAPAEDTAVPLFPPVNYPPELAEADAQGFWDFFGPGDGMGRPFGDVVVDGVDLRGLQDALDNPGASTGALGEYLRDFANGMLKVAAMEGDTGAFGVVLRGWMKS</sequence>
<evidence type="ECO:0000313" key="4">
    <source>
        <dbReference type="Proteomes" id="UP000799429"/>
    </source>
</evidence>
<organism evidence="3 4">
    <name type="scientific">Patellaria atrata CBS 101060</name>
    <dbReference type="NCBI Taxonomy" id="1346257"/>
    <lineage>
        <taxon>Eukaryota</taxon>
        <taxon>Fungi</taxon>
        <taxon>Dikarya</taxon>
        <taxon>Ascomycota</taxon>
        <taxon>Pezizomycotina</taxon>
        <taxon>Dothideomycetes</taxon>
        <taxon>Dothideomycetes incertae sedis</taxon>
        <taxon>Patellariales</taxon>
        <taxon>Patellariaceae</taxon>
        <taxon>Patellaria</taxon>
    </lineage>
</organism>
<proteinExistence type="predicted"/>
<feature type="compositionally biased region" description="Pro residues" evidence="1">
    <location>
        <begin position="219"/>
        <end position="231"/>
    </location>
</feature>
<dbReference type="Proteomes" id="UP000799429">
    <property type="component" value="Unassembled WGS sequence"/>
</dbReference>
<dbReference type="InterPro" id="IPR017853">
    <property type="entry name" value="GH"/>
</dbReference>
<gene>
    <name evidence="3" type="ORF">M501DRAFT_1016527</name>
</gene>
<comment type="caution">
    <text evidence="3">The sequence shown here is derived from an EMBL/GenBank/DDBJ whole genome shotgun (WGS) entry which is preliminary data.</text>
</comment>